<dbReference type="EMBL" id="WTPW01001231">
    <property type="protein sequence ID" value="KAF0448072.1"/>
    <property type="molecule type" value="Genomic_DNA"/>
</dbReference>
<keyword evidence="3" id="KW-1185">Reference proteome</keyword>
<feature type="compositionally biased region" description="Basic and acidic residues" evidence="1">
    <location>
        <begin position="51"/>
        <end position="66"/>
    </location>
</feature>
<gene>
    <name evidence="2" type="ORF">F8M41_002714</name>
</gene>
<reference evidence="2 3" key="1">
    <citation type="journal article" date="2019" name="Environ. Microbiol.">
        <title>At the nexus of three kingdoms: the genome of the mycorrhizal fungus Gigaspora margarita provides insights into plant, endobacterial and fungal interactions.</title>
        <authorList>
            <person name="Venice F."/>
            <person name="Ghignone S."/>
            <person name="Salvioli di Fossalunga A."/>
            <person name="Amselem J."/>
            <person name="Novero M."/>
            <person name="Xianan X."/>
            <person name="Sedzielewska Toro K."/>
            <person name="Morin E."/>
            <person name="Lipzen A."/>
            <person name="Grigoriev I.V."/>
            <person name="Henrissat B."/>
            <person name="Martin F.M."/>
            <person name="Bonfante P."/>
        </authorList>
    </citation>
    <scope>NUCLEOTIDE SEQUENCE [LARGE SCALE GENOMIC DNA]</scope>
    <source>
        <strain evidence="2 3">BEG34</strain>
    </source>
</reference>
<proteinExistence type="predicted"/>
<comment type="caution">
    <text evidence="2">The sequence shown here is derived from an EMBL/GenBank/DDBJ whole genome shotgun (WGS) entry which is preliminary data.</text>
</comment>
<evidence type="ECO:0000256" key="1">
    <source>
        <dbReference type="SAM" id="MobiDB-lite"/>
    </source>
</evidence>
<feature type="region of interest" description="Disordered" evidence="1">
    <location>
        <begin position="39"/>
        <end position="66"/>
    </location>
</feature>
<accession>A0A8H3XDV7</accession>
<evidence type="ECO:0000313" key="2">
    <source>
        <dbReference type="EMBL" id="KAF0448072.1"/>
    </source>
</evidence>
<protein>
    <submittedName>
        <fullName evidence="2">Uncharacterized protein</fullName>
    </submittedName>
</protein>
<organism evidence="2 3">
    <name type="scientific">Gigaspora margarita</name>
    <dbReference type="NCBI Taxonomy" id="4874"/>
    <lineage>
        <taxon>Eukaryota</taxon>
        <taxon>Fungi</taxon>
        <taxon>Fungi incertae sedis</taxon>
        <taxon>Mucoromycota</taxon>
        <taxon>Glomeromycotina</taxon>
        <taxon>Glomeromycetes</taxon>
        <taxon>Diversisporales</taxon>
        <taxon>Gigasporaceae</taxon>
        <taxon>Gigaspora</taxon>
    </lineage>
</organism>
<dbReference type="OrthoDB" id="2433483at2759"/>
<dbReference type="AlphaFoldDB" id="A0A8H3XDV7"/>
<dbReference type="Proteomes" id="UP000439903">
    <property type="component" value="Unassembled WGS sequence"/>
</dbReference>
<name>A0A8H3XDV7_GIGMA</name>
<sequence length="202" mass="23036">METSAKNELVTNSFDTLKEKVDSERTKNGFKNFWEKIINEHGSKSKKQKRKRDENGKENNDSITKRTRNESTKTIFGYSTWTFKAVCKLYKLADEDVDDPTLSVFPLLECGNTEAKNEGLQHLLLDLAYKFKYFLMGNEAARSQFVSVFLLAIADYFKGKLSICPEKYITGQNGHGPVDFALVSTKTSKVVRIVEVKAKDLR</sequence>
<evidence type="ECO:0000313" key="3">
    <source>
        <dbReference type="Proteomes" id="UP000439903"/>
    </source>
</evidence>